<keyword evidence="2" id="KW-1185">Reference proteome</keyword>
<protein>
    <submittedName>
        <fullName evidence="1">Uncharacterized protein</fullName>
    </submittedName>
</protein>
<reference evidence="1 2" key="1">
    <citation type="submission" date="2019-01" db="EMBL/GenBank/DDBJ databases">
        <authorList>
            <person name="Chen W.-M."/>
        </authorList>
    </citation>
    <scope>NUCLEOTIDE SEQUENCE [LARGE SCALE GENOMIC DNA]</scope>
    <source>
        <strain evidence="1 2">CCP-18</strain>
    </source>
</reference>
<evidence type="ECO:0000313" key="2">
    <source>
        <dbReference type="Proteomes" id="UP000288587"/>
    </source>
</evidence>
<comment type="caution">
    <text evidence="1">The sequence shown here is derived from an EMBL/GenBank/DDBJ whole genome shotgun (WGS) entry which is preliminary data.</text>
</comment>
<dbReference type="EMBL" id="SACM01000006">
    <property type="protein sequence ID" value="RVT82416.1"/>
    <property type="molecule type" value="Genomic_DNA"/>
</dbReference>
<evidence type="ECO:0000313" key="1">
    <source>
        <dbReference type="EMBL" id="RVT82416.1"/>
    </source>
</evidence>
<dbReference type="Proteomes" id="UP000288587">
    <property type="component" value="Unassembled WGS sequence"/>
</dbReference>
<proteinExistence type="predicted"/>
<dbReference type="RefSeq" id="WP_127684224.1">
    <property type="nucleotide sequence ID" value="NZ_SACM01000006.1"/>
</dbReference>
<dbReference type="AlphaFoldDB" id="A0A3S2WL44"/>
<dbReference type="OrthoDB" id="9758386at2"/>
<gene>
    <name evidence="1" type="ORF">EOD73_16925</name>
</gene>
<sequence>MRLRVIGHGDGKVYFYGEGDALKLYGYDLKTRHFIGEGTIQGTTPTAMVYAPGLTRVFVGDGQGQIRAYGPDLRPVAGTFATTPMAVRGLAAAGTYLVAQDDSGAWASHHVFDGTGKRVMSEEWNHPLTQWAWDANSNRLYYFRDGMSPNDLMYERIDPTTGRIVERGESPYHGSYNIQGPIRVSSDGSKVLLGSGDVYAAPALTWSGRVPVEFQDADWLSNGELAVVANDRLTRYDVRRTKVEELTLGNGQLLAMVKDSGKTVLVVKRSDRLDFVDYEPSDDSDKDGYANAIDKFPLDRTAAVDTDNDGYPDAFLPGFTQADSPTGLKLDHYPQDAACYALEQGDGRKCNPLLYAPAPGALQAMTDAQGQVLLFAADRDRLYRWSPQTRTWLSPLAVGQVDGAGRRLLPKKAAYSSTHRRIYLGYENGQITAMDTVDGATERAWAQVALPVLGVAAVGEHVMAVDASGAWATHYVFDASGKLTDSKEWNYVSEHFEWAPTQSRVYFFRDGTSPNDLHYERISAAGKIVESGETPYHGEVWFTGPIRVSQGGARIALGTGDVYSTVDLRVVAQLGGPLTDLQWLSDESLVSVGTEGGCRLTRHNSSLALSAQQSCNGQPQALARVGDSLWLMSWVQGQLVFSQVSFP</sequence>
<organism evidence="1 2">
    <name type="scientific">Inhella crocodyli</name>
    <dbReference type="NCBI Taxonomy" id="2499851"/>
    <lineage>
        <taxon>Bacteria</taxon>
        <taxon>Pseudomonadati</taxon>
        <taxon>Pseudomonadota</taxon>
        <taxon>Betaproteobacteria</taxon>
        <taxon>Burkholderiales</taxon>
        <taxon>Sphaerotilaceae</taxon>
        <taxon>Inhella</taxon>
    </lineage>
</organism>
<accession>A0A3S2WL44</accession>
<dbReference type="SUPFAM" id="SSF69322">
    <property type="entry name" value="Tricorn protease domain 2"/>
    <property type="match status" value="2"/>
</dbReference>
<name>A0A3S2WL44_9BURK</name>